<evidence type="ECO:0000313" key="2">
    <source>
        <dbReference type="Proteomes" id="UP000009131"/>
    </source>
</evidence>
<dbReference type="Pfam" id="PF08982">
    <property type="entry name" value="AtaL"/>
    <property type="match status" value="1"/>
</dbReference>
<evidence type="ECO:0008006" key="3">
    <source>
        <dbReference type="Google" id="ProtNLM"/>
    </source>
</evidence>
<dbReference type="RefSeq" id="XP_014565995.1">
    <property type="nucleotide sequence ID" value="XM_014710509.1"/>
</dbReference>
<comment type="caution">
    <text evidence="1">The sequence shown here is derived from an EMBL/GenBank/DDBJ whole genome shotgun (WGS) entry which is preliminary data.</text>
</comment>
<organism evidence="1 2">
    <name type="scientific">Mixia osmundae (strain CBS 9802 / IAM 14324 / JCM 22182 / KY 12970)</name>
    <dbReference type="NCBI Taxonomy" id="764103"/>
    <lineage>
        <taxon>Eukaryota</taxon>
        <taxon>Fungi</taxon>
        <taxon>Dikarya</taxon>
        <taxon>Basidiomycota</taxon>
        <taxon>Pucciniomycotina</taxon>
        <taxon>Mixiomycetes</taxon>
        <taxon>Mixiales</taxon>
        <taxon>Mixiaceae</taxon>
        <taxon>Mixia</taxon>
    </lineage>
</organism>
<dbReference type="OMA" id="FEWRHPD"/>
<dbReference type="Proteomes" id="UP000009131">
    <property type="component" value="Unassembled WGS sequence"/>
</dbReference>
<dbReference type="STRING" id="764103.G7DUU3"/>
<dbReference type="SUPFAM" id="SSF55961">
    <property type="entry name" value="Bet v1-like"/>
    <property type="match status" value="1"/>
</dbReference>
<dbReference type="Gene3D" id="3.30.530.20">
    <property type="match status" value="1"/>
</dbReference>
<keyword evidence="2" id="KW-1185">Reference proteome</keyword>
<name>G7DUU3_MIXOS</name>
<gene>
    <name evidence="1" type="primary">Mo01004</name>
    <name evidence="1" type="ORF">E5Q_01004</name>
</gene>
<dbReference type="InParanoid" id="G7DUU3"/>
<dbReference type="EMBL" id="BABT02000032">
    <property type="protein sequence ID" value="GAA94353.1"/>
    <property type="molecule type" value="Genomic_DNA"/>
</dbReference>
<protein>
    <recommendedName>
        <fullName evidence="3">Bet v I/Major latex protein domain-containing protein</fullName>
    </recommendedName>
</protein>
<accession>G7DUU3</accession>
<sequence>MHFDLGYTSPINPAGAEPKLSVSQVWKGLVQKCRAPQAFVPAISECEILSEDDNGLKRMVTFQAGFGPPAGKVEEHITFQHELRADFLMVGKGSQISNIITPGSGESDLYLTYTFSFNEPTIEPGTPEAEAKLKQYTEQAKGVVPRSVDEIRDMVKQGKI</sequence>
<proteinExistence type="predicted"/>
<dbReference type="eggNOG" id="ENOG502S7JX">
    <property type="taxonomic scope" value="Eukaryota"/>
</dbReference>
<dbReference type="OrthoDB" id="2320332at2759"/>
<reference evidence="1 2" key="1">
    <citation type="journal article" date="2011" name="J. Gen. Appl. Microbiol.">
        <title>Draft genome sequencing of the enigmatic basidiomycete Mixia osmundae.</title>
        <authorList>
            <person name="Nishida H."/>
            <person name="Nagatsuka Y."/>
            <person name="Sugiyama J."/>
        </authorList>
    </citation>
    <scope>NUCLEOTIDE SEQUENCE [LARGE SCALE GENOMIC DNA]</scope>
    <source>
        <strain evidence="2">CBS 9802 / IAM 14324 / JCM 22182 / KY 12970</strain>
    </source>
</reference>
<dbReference type="InterPro" id="IPR023393">
    <property type="entry name" value="START-like_dom_sf"/>
</dbReference>
<dbReference type="AlphaFoldDB" id="G7DUU3"/>
<reference evidence="1 2" key="2">
    <citation type="journal article" date="2012" name="Open Biol.">
        <title>Characteristics of nucleosomes and linker DNA regions on the genome of the basidiomycete Mixia osmundae revealed by mono- and dinucleosome mapping.</title>
        <authorList>
            <person name="Nishida H."/>
            <person name="Kondo S."/>
            <person name="Matsumoto T."/>
            <person name="Suzuki Y."/>
            <person name="Yoshikawa H."/>
            <person name="Taylor T.D."/>
            <person name="Sugiyama J."/>
        </authorList>
    </citation>
    <scope>NUCLEOTIDE SEQUENCE [LARGE SCALE GENOMIC DNA]</scope>
    <source>
        <strain evidence="2">CBS 9802 / IAM 14324 / JCM 22182 / KY 12970</strain>
    </source>
</reference>
<evidence type="ECO:0000313" key="1">
    <source>
        <dbReference type="EMBL" id="GAA94353.1"/>
    </source>
</evidence>
<dbReference type="InterPro" id="IPR015075">
    <property type="entry name" value="AtaL"/>
</dbReference>
<dbReference type="HOGENOM" id="CLU_111642_2_0_1"/>